<gene>
    <name evidence="4" type="ORF">DF222_09135</name>
</gene>
<proteinExistence type="inferred from homology"/>
<dbReference type="EMBL" id="QEEZ01000018">
    <property type="protein sequence ID" value="PWC01126.1"/>
    <property type="molecule type" value="Genomic_DNA"/>
</dbReference>
<accession>A0A2U1T541</accession>
<dbReference type="OrthoDB" id="158573at2"/>
<dbReference type="Gene3D" id="3.40.50.720">
    <property type="entry name" value="NAD(P)-binding Rossmann-like Domain"/>
    <property type="match status" value="1"/>
</dbReference>
<dbReference type="InterPro" id="IPR036291">
    <property type="entry name" value="NAD(P)-bd_dom_sf"/>
</dbReference>
<comment type="caution">
    <text evidence="4">The sequence shown here is derived from an EMBL/GenBank/DDBJ whole genome shotgun (WGS) entry which is preliminary data.</text>
</comment>
<dbReference type="Proteomes" id="UP000244989">
    <property type="component" value="Unassembled WGS sequence"/>
</dbReference>
<dbReference type="NCBIfam" id="NF006073">
    <property type="entry name" value="PRK08219.1"/>
    <property type="match status" value="1"/>
</dbReference>
<dbReference type="PROSITE" id="PS00061">
    <property type="entry name" value="ADH_SHORT"/>
    <property type="match status" value="1"/>
</dbReference>
<evidence type="ECO:0000256" key="3">
    <source>
        <dbReference type="RuleBase" id="RU000363"/>
    </source>
</evidence>
<organism evidence="4 5">
    <name type="scientific">Corynebacterium yudongzhengii</name>
    <dbReference type="NCBI Taxonomy" id="2080740"/>
    <lineage>
        <taxon>Bacteria</taxon>
        <taxon>Bacillati</taxon>
        <taxon>Actinomycetota</taxon>
        <taxon>Actinomycetes</taxon>
        <taxon>Mycobacteriales</taxon>
        <taxon>Corynebacteriaceae</taxon>
        <taxon>Corynebacterium</taxon>
    </lineage>
</organism>
<dbReference type="PRINTS" id="PR00080">
    <property type="entry name" value="SDRFAMILY"/>
</dbReference>
<protein>
    <submittedName>
        <fullName evidence="4">Short chain dehydrogenase</fullName>
    </submittedName>
</protein>
<dbReference type="PRINTS" id="PR00081">
    <property type="entry name" value="GDHRDH"/>
</dbReference>
<keyword evidence="5" id="KW-1185">Reference proteome</keyword>
<dbReference type="InterPro" id="IPR020904">
    <property type="entry name" value="Sc_DH/Rdtase_CS"/>
</dbReference>
<dbReference type="GO" id="GO:0016020">
    <property type="term" value="C:membrane"/>
    <property type="evidence" value="ECO:0007669"/>
    <property type="project" value="TreeGrafter"/>
</dbReference>
<keyword evidence="2" id="KW-0560">Oxidoreductase</keyword>
<comment type="similarity">
    <text evidence="1 3">Belongs to the short-chain dehydrogenases/reductases (SDR) family.</text>
</comment>
<sequence>MSLATPTAVITGASRGIGRAIAEDLSTTHKVYAGARSLDALAWTEGTEITPFVIDMADDDSVASAVDELGLGSLDVLVNNAGIANERPLEELDRNAWRELFEVNVFGVADLTRRLLPALREARGIIVMMNSGSGLNSYANGALYCGSKFALKALGDAVREEERPHGVRLTSIHPGFVATDMGYTLREQSNRPGGPETYATPADIAAAVRLAVDTPPNAQTEVITVRPMQNA</sequence>
<dbReference type="InterPro" id="IPR002347">
    <property type="entry name" value="SDR_fam"/>
</dbReference>
<dbReference type="PANTHER" id="PTHR44196:SF1">
    <property type="entry name" value="DEHYDROGENASE_REDUCTASE SDR FAMILY MEMBER 7B"/>
    <property type="match status" value="1"/>
</dbReference>
<reference evidence="5" key="1">
    <citation type="submission" date="2018-04" db="EMBL/GenBank/DDBJ databases">
        <authorList>
            <person name="Liu S."/>
            <person name="Wang Z."/>
            <person name="Li J."/>
        </authorList>
    </citation>
    <scope>NUCLEOTIDE SEQUENCE [LARGE SCALE GENOMIC DNA]</scope>
    <source>
        <strain evidence="5">2189</strain>
    </source>
</reference>
<name>A0A2U1T541_9CORY</name>
<evidence type="ECO:0000313" key="4">
    <source>
        <dbReference type="EMBL" id="PWC01126.1"/>
    </source>
</evidence>
<dbReference type="KEGG" id="cyz:C3B44_00110"/>
<dbReference type="PANTHER" id="PTHR44196">
    <property type="entry name" value="DEHYDROGENASE/REDUCTASE SDR FAMILY MEMBER 7B"/>
    <property type="match status" value="1"/>
</dbReference>
<dbReference type="Pfam" id="PF00106">
    <property type="entry name" value="adh_short"/>
    <property type="match status" value="1"/>
</dbReference>
<evidence type="ECO:0000256" key="1">
    <source>
        <dbReference type="ARBA" id="ARBA00006484"/>
    </source>
</evidence>
<dbReference type="GO" id="GO:0016491">
    <property type="term" value="F:oxidoreductase activity"/>
    <property type="evidence" value="ECO:0007669"/>
    <property type="project" value="UniProtKB-KW"/>
</dbReference>
<evidence type="ECO:0000313" key="5">
    <source>
        <dbReference type="Proteomes" id="UP000244989"/>
    </source>
</evidence>
<dbReference type="SUPFAM" id="SSF51735">
    <property type="entry name" value="NAD(P)-binding Rossmann-fold domains"/>
    <property type="match status" value="1"/>
</dbReference>
<dbReference type="AlphaFoldDB" id="A0A2U1T541"/>
<evidence type="ECO:0000256" key="2">
    <source>
        <dbReference type="ARBA" id="ARBA00023002"/>
    </source>
</evidence>